<organism evidence="1 2">
    <name type="scientific">Araneus ventricosus</name>
    <name type="common">Orbweaver spider</name>
    <name type="synonym">Epeira ventricosa</name>
    <dbReference type="NCBI Taxonomy" id="182803"/>
    <lineage>
        <taxon>Eukaryota</taxon>
        <taxon>Metazoa</taxon>
        <taxon>Ecdysozoa</taxon>
        <taxon>Arthropoda</taxon>
        <taxon>Chelicerata</taxon>
        <taxon>Arachnida</taxon>
        <taxon>Araneae</taxon>
        <taxon>Araneomorphae</taxon>
        <taxon>Entelegynae</taxon>
        <taxon>Araneoidea</taxon>
        <taxon>Araneidae</taxon>
        <taxon>Araneus</taxon>
    </lineage>
</organism>
<dbReference type="AlphaFoldDB" id="A0A4Y2D6X8"/>
<proteinExistence type="predicted"/>
<protein>
    <submittedName>
        <fullName evidence="1">Uncharacterized protein</fullName>
    </submittedName>
</protein>
<evidence type="ECO:0000313" key="2">
    <source>
        <dbReference type="Proteomes" id="UP000499080"/>
    </source>
</evidence>
<keyword evidence="2" id="KW-1185">Reference proteome</keyword>
<name>A0A4Y2D6X8_ARAVE</name>
<sequence>MNNASSIFHFLPILVKSTPPGACAKAWRSVCDVHCYGMAVWTSGWKNRFHRISTFYEGLVPHAVRLNMIHEPRLNLIVVHVKMVKIFEEQMAISLKVITYT</sequence>
<comment type="caution">
    <text evidence="1">The sequence shown here is derived from an EMBL/GenBank/DDBJ whole genome shotgun (WGS) entry which is preliminary data.</text>
</comment>
<gene>
    <name evidence="1" type="ORF">AVEN_75673_1</name>
</gene>
<reference evidence="1 2" key="1">
    <citation type="journal article" date="2019" name="Sci. Rep.">
        <title>Orb-weaving spider Araneus ventricosus genome elucidates the spidroin gene catalogue.</title>
        <authorList>
            <person name="Kono N."/>
            <person name="Nakamura H."/>
            <person name="Ohtoshi R."/>
            <person name="Moran D.A.P."/>
            <person name="Shinohara A."/>
            <person name="Yoshida Y."/>
            <person name="Fujiwara M."/>
            <person name="Mori M."/>
            <person name="Tomita M."/>
            <person name="Arakawa K."/>
        </authorList>
    </citation>
    <scope>NUCLEOTIDE SEQUENCE [LARGE SCALE GENOMIC DNA]</scope>
</reference>
<accession>A0A4Y2D6X8</accession>
<dbReference type="EMBL" id="BGPR01000303">
    <property type="protein sequence ID" value="GBM11728.1"/>
    <property type="molecule type" value="Genomic_DNA"/>
</dbReference>
<dbReference type="Proteomes" id="UP000499080">
    <property type="component" value="Unassembled WGS sequence"/>
</dbReference>
<evidence type="ECO:0000313" key="1">
    <source>
        <dbReference type="EMBL" id="GBM11728.1"/>
    </source>
</evidence>